<evidence type="ECO:0000313" key="1">
    <source>
        <dbReference type="EMBL" id="OGG21793.1"/>
    </source>
</evidence>
<dbReference type="CDD" id="cd02440">
    <property type="entry name" value="AdoMet_MTases"/>
    <property type="match status" value="1"/>
</dbReference>
<dbReference type="InterPro" id="IPR029063">
    <property type="entry name" value="SAM-dependent_MTases_sf"/>
</dbReference>
<dbReference type="Gene3D" id="3.40.50.150">
    <property type="entry name" value="Vaccinia Virus protein VP39"/>
    <property type="match status" value="1"/>
</dbReference>
<reference evidence="1 2" key="1">
    <citation type="journal article" date="2016" name="Nat. Commun.">
        <title>Thousands of microbial genomes shed light on interconnected biogeochemical processes in an aquifer system.</title>
        <authorList>
            <person name="Anantharaman K."/>
            <person name="Brown C.T."/>
            <person name="Hug L.A."/>
            <person name="Sharon I."/>
            <person name="Castelle C.J."/>
            <person name="Probst A.J."/>
            <person name="Thomas B.C."/>
            <person name="Singh A."/>
            <person name="Wilkins M.J."/>
            <person name="Karaoz U."/>
            <person name="Brodie E.L."/>
            <person name="Williams K.H."/>
            <person name="Hubbard S.S."/>
            <person name="Banfield J.F."/>
        </authorList>
    </citation>
    <scope>NUCLEOTIDE SEQUENCE [LARGE SCALE GENOMIC DNA]</scope>
</reference>
<sequence>MVNIRQTIISAQTPDEKWNLWESALKDTDKTLEETLIQENADYLKWSREEVLSCWGDKGTEKIKQKWKKENPQTKEDIVNYYNTLDLYIPELSSWHAMVKNIDHLKIVEFLQLCTKSNFNSYLDYGAGIGSSGLVFNYYGFSVALADISEAMLNYSKWRFQRHNVKASFIDLKKMSIGENHYDCITAIEVLEHIPHPVDTMRKIYKALKSGGYVFVTTPFFEDEKRPQHLVHDMNTAKEFERLGFTLIKKSGKGLYRLFKK</sequence>
<dbReference type="PANTHER" id="PTHR43861">
    <property type="entry name" value="TRANS-ACONITATE 2-METHYLTRANSFERASE-RELATED"/>
    <property type="match status" value="1"/>
</dbReference>
<dbReference type="EMBL" id="MFJN01000016">
    <property type="protein sequence ID" value="OGG21793.1"/>
    <property type="molecule type" value="Genomic_DNA"/>
</dbReference>
<organism evidence="1 2">
    <name type="scientific">Candidatus Gottesmanbacteria bacterium RIFCSPHIGHO2_02_FULL_40_13</name>
    <dbReference type="NCBI Taxonomy" id="1798384"/>
    <lineage>
        <taxon>Bacteria</taxon>
        <taxon>Candidatus Gottesmaniibacteriota</taxon>
    </lineage>
</organism>
<dbReference type="Pfam" id="PF13489">
    <property type="entry name" value="Methyltransf_23"/>
    <property type="match status" value="1"/>
</dbReference>
<evidence type="ECO:0008006" key="3">
    <source>
        <dbReference type="Google" id="ProtNLM"/>
    </source>
</evidence>
<dbReference type="SUPFAM" id="SSF53335">
    <property type="entry name" value="S-adenosyl-L-methionine-dependent methyltransferases"/>
    <property type="match status" value="1"/>
</dbReference>
<dbReference type="AlphaFoldDB" id="A0A1F6ABI0"/>
<comment type="caution">
    <text evidence="1">The sequence shown here is derived from an EMBL/GenBank/DDBJ whole genome shotgun (WGS) entry which is preliminary data.</text>
</comment>
<evidence type="ECO:0000313" key="2">
    <source>
        <dbReference type="Proteomes" id="UP000177092"/>
    </source>
</evidence>
<dbReference type="Proteomes" id="UP000177092">
    <property type="component" value="Unassembled WGS sequence"/>
</dbReference>
<dbReference type="PANTHER" id="PTHR43861:SF6">
    <property type="entry name" value="METHYLTRANSFERASE TYPE 11"/>
    <property type="match status" value="1"/>
</dbReference>
<dbReference type="STRING" id="1798384.A3D03_01445"/>
<accession>A0A1F6ABI0</accession>
<name>A0A1F6ABI0_9BACT</name>
<protein>
    <recommendedName>
        <fullName evidence="3">Methyltransferase type 11 domain-containing protein</fullName>
    </recommendedName>
</protein>
<gene>
    <name evidence="1" type="ORF">A3D03_01445</name>
</gene>
<proteinExistence type="predicted"/>